<gene>
    <name evidence="6" type="ORF">A1355_12905</name>
</gene>
<organism evidence="6 7">
    <name type="scientific">Methylomonas koyamae</name>
    <dbReference type="NCBI Taxonomy" id="702114"/>
    <lineage>
        <taxon>Bacteria</taxon>
        <taxon>Pseudomonadati</taxon>
        <taxon>Pseudomonadota</taxon>
        <taxon>Gammaproteobacteria</taxon>
        <taxon>Methylococcales</taxon>
        <taxon>Methylococcaceae</taxon>
        <taxon>Methylomonas</taxon>
    </lineage>
</organism>
<dbReference type="PANTHER" id="PTHR45566">
    <property type="entry name" value="HTH-TYPE TRANSCRIPTIONAL REGULATOR YHJB-RELATED"/>
    <property type="match status" value="1"/>
</dbReference>
<dbReference type="InterPro" id="IPR000792">
    <property type="entry name" value="Tscrpt_reg_LuxR_C"/>
</dbReference>
<comment type="caution">
    <text evidence="6">The sequence shown here is derived from an EMBL/GenBank/DDBJ whole genome shotgun (WGS) entry which is preliminary data.</text>
</comment>
<dbReference type="InterPro" id="IPR051015">
    <property type="entry name" value="EvgA-like"/>
</dbReference>
<evidence type="ECO:0000259" key="5">
    <source>
        <dbReference type="PROSITE" id="PS50110"/>
    </source>
</evidence>
<accession>A0A177N7T8</accession>
<dbReference type="Pfam" id="PF00196">
    <property type="entry name" value="GerE"/>
    <property type="match status" value="1"/>
</dbReference>
<dbReference type="PRINTS" id="PR00038">
    <property type="entry name" value="HTHLUXR"/>
</dbReference>
<dbReference type="GO" id="GO:0006355">
    <property type="term" value="P:regulation of DNA-templated transcription"/>
    <property type="evidence" value="ECO:0007669"/>
    <property type="project" value="InterPro"/>
</dbReference>
<sequence length="230" mass="24756">MPNEIVDHWGELNVTNSASALVIDDHPLLASGIADFLLSHCGFGQARPVSSIAEFWEVLDTAQPPSLAVVDFWLPEGASLPLLVQMKRQCPATRLLAISADDNSAVSGKVREAGADGFLHKQEAPDIFGRAVAALLRGDTWFHTGPFAATGINQPLKELPVTAAELGLTARQGQVLAMMLKGLPNKRIALNLSLSEQTVKEHVTGILERLGARNRIEVITMLRGRKLEGS</sequence>
<dbReference type="SUPFAM" id="SSF52172">
    <property type="entry name" value="CheY-like"/>
    <property type="match status" value="1"/>
</dbReference>
<dbReference type="Pfam" id="PF00072">
    <property type="entry name" value="Response_reg"/>
    <property type="match status" value="1"/>
</dbReference>
<dbReference type="PROSITE" id="PS50110">
    <property type="entry name" value="RESPONSE_REGULATORY"/>
    <property type="match status" value="1"/>
</dbReference>
<dbReference type="CDD" id="cd17535">
    <property type="entry name" value="REC_NarL-like"/>
    <property type="match status" value="1"/>
</dbReference>
<name>A0A177N7T8_9GAMM</name>
<keyword evidence="7" id="KW-1185">Reference proteome</keyword>
<dbReference type="InterPro" id="IPR036388">
    <property type="entry name" value="WH-like_DNA-bd_sf"/>
</dbReference>
<dbReference type="GO" id="GO:0003677">
    <property type="term" value="F:DNA binding"/>
    <property type="evidence" value="ECO:0007669"/>
    <property type="project" value="UniProtKB-KW"/>
</dbReference>
<dbReference type="PANTHER" id="PTHR45566:SF1">
    <property type="entry name" value="HTH-TYPE TRANSCRIPTIONAL REGULATOR YHJB-RELATED"/>
    <property type="match status" value="1"/>
</dbReference>
<proteinExistence type="predicted"/>
<dbReference type="EMBL" id="LUUK01000205">
    <property type="protein sequence ID" value="OAI13932.1"/>
    <property type="molecule type" value="Genomic_DNA"/>
</dbReference>
<feature type="domain" description="HTH luxR-type" evidence="4">
    <location>
        <begin position="161"/>
        <end position="226"/>
    </location>
</feature>
<reference evidence="7" key="1">
    <citation type="submission" date="2016-03" db="EMBL/GenBank/DDBJ databases">
        <authorList>
            <person name="Heylen K."/>
            <person name="De Vos P."/>
            <person name="Vekeman B."/>
        </authorList>
    </citation>
    <scope>NUCLEOTIDE SEQUENCE [LARGE SCALE GENOMIC DNA]</scope>
    <source>
        <strain evidence="7">R-45383</strain>
    </source>
</reference>
<dbReference type="STRING" id="702114.A1355_12905"/>
<dbReference type="InterPro" id="IPR001789">
    <property type="entry name" value="Sig_transdc_resp-reg_receiver"/>
</dbReference>
<evidence type="ECO:0000256" key="2">
    <source>
        <dbReference type="ARBA" id="ARBA00023125"/>
    </source>
</evidence>
<feature type="domain" description="Response regulatory" evidence="5">
    <location>
        <begin position="19"/>
        <end position="136"/>
    </location>
</feature>
<dbReference type="SMART" id="SM00421">
    <property type="entry name" value="HTH_LUXR"/>
    <property type="match status" value="1"/>
</dbReference>
<feature type="modified residue" description="4-aspartylphosphate" evidence="3">
    <location>
        <position position="71"/>
    </location>
</feature>
<dbReference type="SMART" id="SM00448">
    <property type="entry name" value="REC"/>
    <property type="match status" value="1"/>
</dbReference>
<evidence type="ECO:0000259" key="4">
    <source>
        <dbReference type="PROSITE" id="PS50043"/>
    </source>
</evidence>
<dbReference type="Proteomes" id="UP000077628">
    <property type="component" value="Unassembled WGS sequence"/>
</dbReference>
<dbReference type="PROSITE" id="PS50043">
    <property type="entry name" value="HTH_LUXR_2"/>
    <property type="match status" value="1"/>
</dbReference>
<keyword evidence="2 6" id="KW-0238">DNA-binding</keyword>
<evidence type="ECO:0000256" key="3">
    <source>
        <dbReference type="PROSITE-ProRule" id="PRU00169"/>
    </source>
</evidence>
<protein>
    <submittedName>
        <fullName evidence="6">DNA-binding response regulator</fullName>
    </submittedName>
</protein>
<dbReference type="GO" id="GO:0000160">
    <property type="term" value="P:phosphorelay signal transduction system"/>
    <property type="evidence" value="ECO:0007669"/>
    <property type="project" value="InterPro"/>
</dbReference>
<evidence type="ECO:0000313" key="6">
    <source>
        <dbReference type="EMBL" id="OAI13932.1"/>
    </source>
</evidence>
<dbReference type="InterPro" id="IPR011006">
    <property type="entry name" value="CheY-like_superfamily"/>
</dbReference>
<evidence type="ECO:0000256" key="1">
    <source>
        <dbReference type="ARBA" id="ARBA00022553"/>
    </source>
</evidence>
<dbReference type="Gene3D" id="3.40.50.2300">
    <property type="match status" value="1"/>
</dbReference>
<dbReference type="InterPro" id="IPR016032">
    <property type="entry name" value="Sig_transdc_resp-reg_C-effctor"/>
</dbReference>
<dbReference type="InterPro" id="IPR058245">
    <property type="entry name" value="NreC/VraR/RcsB-like_REC"/>
</dbReference>
<dbReference type="CDD" id="cd06170">
    <property type="entry name" value="LuxR_C_like"/>
    <property type="match status" value="1"/>
</dbReference>
<dbReference type="SUPFAM" id="SSF46894">
    <property type="entry name" value="C-terminal effector domain of the bipartite response regulators"/>
    <property type="match status" value="1"/>
</dbReference>
<evidence type="ECO:0000313" key="7">
    <source>
        <dbReference type="Proteomes" id="UP000077628"/>
    </source>
</evidence>
<keyword evidence="1 3" id="KW-0597">Phosphoprotein</keyword>
<dbReference type="Gene3D" id="1.10.10.10">
    <property type="entry name" value="Winged helix-like DNA-binding domain superfamily/Winged helix DNA-binding domain"/>
    <property type="match status" value="1"/>
</dbReference>
<dbReference type="AlphaFoldDB" id="A0A177N7T8"/>